<keyword evidence="4 8" id="KW-0812">Transmembrane</keyword>
<accession>A0AA39SDX4</accession>
<dbReference type="PROSITE" id="PS50920">
    <property type="entry name" value="SOLCAR"/>
    <property type="match status" value="3"/>
</dbReference>
<evidence type="ECO:0000313" key="10">
    <source>
        <dbReference type="EMBL" id="KAK0587219.1"/>
    </source>
</evidence>
<dbReference type="SUPFAM" id="SSF103506">
    <property type="entry name" value="Mitochondrial carrier"/>
    <property type="match status" value="1"/>
</dbReference>
<name>A0AA39SDX4_ACESA</name>
<evidence type="ECO:0000256" key="2">
    <source>
        <dbReference type="ARBA" id="ARBA00006375"/>
    </source>
</evidence>
<dbReference type="Pfam" id="PF00153">
    <property type="entry name" value="Mito_carr"/>
    <property type="match status" value="3"/>
</dbReference>
<dbReference type="EMBL" id="JAUESC010000382">
    <property type="protein sequence ID" value="KAK0587219.1"/>
    <property type="molecule type" value="Genomic_DNA"/>
</dbReference>
<dbReference type="InterPro" id="IPR023395">
    <property type="entry name" value="MCP_dom_sf"/>
</dbReference>
<dbReference type="FunFam" id="1.50.40.10:FF:000080">
    <property type="entry name" value="Mitochondrial substrate carrier protein-like"/>
    <property type="match status" value="1"/>
</dbReference>
<proteinExistence type="inferred from homology"/>
<evidence type="ECO:0000256" key="1">
    <source>
        <dbReference type="ARBA" id="ARBA00004141"/>
    </source>
</evidence>
<comment type="similarity">
    <text evidence="2">Belongs to the mitochondrial carrier (TC 2.A.29) family.</text>
</comment>
<keyword evidence="11" id="KW-1185">Reference proteome</keyword>
<evidence type="ECO:0000256" key="3">
    <source>
        <dbReference type="ARBA" id="ARBA00022448"/>
    </source>
</evidence>
<evidence type="ECO:0000313" key="11">
    <source>
        <dbReference type="Proteomes" id="UP001168877"/>
    </source>
</evidence>
<evidence type="ECO:0000256" key="5">
    <source>
        <dbReference type="ARBA" id="ARBA00022737"/>
    </source>
</evidence>
<keyword evidence="7 8" id="KW-0472">Membrane</keyword>
<dbReference type="FunFam" id="1.50.40.10:FF:000162">
    <property type="entry name" value="Mitochondrial substrate carrier protein-like"/>
    <property type="match status" value="1"/>
</dbReference>
<reference evidence="10" key="1">
    <citation type="journal article" date="2022" name="Plant J.">
        <title>Strategies of tolerance reflected in two North American maple genomes.</title>
        <authorList>
            <person name="McEvoy S.L."/>
            <person name="Sezen U.U."/>
            <person name="Trouern-Trend A."/>
            <person name="McMahon S.M."/>
            <person name="Schaberg P.G."/>
            <person name="Yang J."/>
            <person name="Wegrzyn J.L."/>
            <person name="Swenson N.G."/>
        </authorList>
    </citation>
    <scope>NUCLEOTIDE SEQUENCE</scope>
    <source>
        <strain evidence="10">NS2018</strain>
    </source>
</reference>
<evidence type="ECO:0000256" key="4">
    <source>
        <dbReference type="ARBA" id="ARBA00022692"/>
    </source>
</evidence>
<dbReference type="Gene3D" id="1.50.40.10">
    <property type="entry name" value="Mitochondrial carrier domain"/>
    <property type="match status" value="2"/>
</dbReference>
<feature type="region of interest" description="Disordered" evidence="9">
    <location>
        <begin position="655"/>
        <end position="703"/>
    </location>
</feature>
<feature type="repeat" description="Solcar" evidence="8">
    <location>
        <begin position="460"/>
        <end position="543"/>
    </location>
</feature>
<feature type="repeat" description="Solcar" evidence="8">
    <location>
        <begin position="554"/>
        <end position="642"/>
    </location>
</feature>
<comment type="caution">
    <text evidence="10">The sequence shown here is derived from an EMBL/GenBank/DDBJ whole genome shotgun (WGS) entry which is preliminary data.</text>
</comment>
<comment type="subcellular location">
    <subcellularLocation>
        <location evidence="1">Membrane</location>
        <topology evidence="1">Multi-pass membrane protein</topology>
    </subcellularLocation>
</comment>
<feature type="repeat" description="Solcar" evidence="8">
    <location>
        <begin position="367"/>
        <end position="451"/>
    </location>
</feature>
<dbReference type="PANTHER" id="PTHR45667">
    <property type="entry name" value="S-ADENOSYLMETHIONINE MITOCHONDRIAL CARRIER PROTEIN"/>
    <property type="match status" value="1"/>
</dbReference>
<dbReference type="AlphaFoldDB" id="A0AA39SDX4"/>
<dbReference type="InterPro" id="IPR018108">
    <property type="entry name" value="MCP_transmembrane"/>
</dbReference>
<keyword evidence="5" id="KW-0677">Repeat</keyword>
<organism evidence="10 11">
    <name type="scientific">Acer saccharum</name>
    <name type="common">Sugar maple</name>
    <dbReference type="NCBI Taxonomy" id="4024"/>
    <lineage>
        <taxon>Eukaryota</taxon>
        <taxon>Viridiplantae</taxon>
        <taxon>Streptophyta</taxon>
        <taxon>Embryophyta</taxon>
        <taxon>Tracheophyta</taxon>
        <taxon>Spermatophyta</taxon>
        <taxon>Magnoliopsida</taxon>
        <taxon>eudicotyledons</taxon>
        <taxon>Gunneridae</taxon>
        <taxon>Pentapetalae</taxon>
        <taxon>rosids</taxon>
        <taxon>malvids</taxon>
        <taxon>Sapindales</taxon>
        <taxon>Sapindaceae</taxon>
        <taxon>Hippocastanoideae</taxon>
        <taxon>Acereae</taxon>
        <taxon>Acer</taxon>
    </lineage>
</organism>
<evidence type="ECO:0000256" key="7">
    <source>
        <dbReference type="ARBA" id="ARBA00023136"/>
    </source>
</evidence>
<feature type="compositionally biased region" description="Low complexity" evidence="9">
    <location>
        <begin position="667"/>
        <end position="678"/>
    </location>
</feature>
<dbReference type="GO" id="GO:0016020">
    <property type="term" value="C:membrane"/>
    <property type="evidence" value="ECO:0007669"/>
    <property type="project" value="UniProtKB-SubCell"/>
</dbReference>
<gene>
    <name evidence="10" type="ORF">LWI29_019362</name>
</gene>
<protein>
    <submittedName>
        <fullName evidence="10">Uncharacterized protein</fullName>
    </submittedName>
</protein>
<evidence type="ECO:0000256" key="6">
    <source>
        <dbReference type="ARBA" id="ARBA00022989"/>
    </source>
</evidence>
<sequence>MAGCKKQSRSDQTSIKYGRNPVEGATFKLVDFVRGDHASPLSNGNKPIGKKPEPKYHKILSTTELISTVGQIWDHASRLAVFHPKVNLTENHTGSKEILGILYNEEYGRAPLSADSKYFCVEMRSAVRSSPTVQPNLEFLTAAQKLSLFQSCTGKYTHPKFWKLLRGGANLPYETCCGGGLATVGISYELGKIYRWMTETVPDGFKYTDGTPGIDNKTTGEHCTARDMIGCAGSFISGDIHSPASKLVAEDSNSCLIKGTGPSSHVNTKLLMNGGSTGSLLSDYFLMDALDVKKDCSVSRKQCSSLSVDYCIKSVGSFSSTQENCHDQTDGDVLFENKRNAPDKFVIADENKDEFFSPEHEKPHFFFAKQEHAFAGALAGIFVSLCLHPVDTIKTVIQSCRAEEKSICYIGKLIVSERGINGLYRGIASNIASSAPISAIYTFTYESVKGALLPHFPKEFHSLAHCMAGGCASVATSFIFTPSERIKQQMQVGSHYHNCWNALIGIIGKGGLPSLYAGWGAVLCRNVPHSIIKFYTYESLKQMFLPSLHSTAHPSTIQTLVCGGLAGSTAALFTTPFDVVKTRLQTQIPGSMSRYNSVYHALQEIAKHEGLKGLYRGLIPRLVMYMSQGSLFFASYEFFKKAFFSEVPELISQKIQHKQNKDNDEVPSQSPFPSSSSESAHHQRHQKQGCTACIHDISKAHNR</sequence>
<dbReference type="Proteomes" id="UP001168877">
    <property type="component" value="Unassembled WGS sequence"/>
</dbReference>
<keyword evidence="3" id="KW-0813">Transport</keyword>
<evidence type="ECO:0000256" key="9">
    <source>
        <dbReference type="SAM" id="MobiDB-lite"/>
    </source>
</evidence>
<evidence type="ECO:0000256" key="8">
    <source>
        <dbReference type="PROSITE-ProRule" id="PRU00282"/>
    </source>
</evidence>
<keyword evidence="6" id="KW-1133">Transmembrane helix</keyword>
<reference evidence="10" key="2">
    <citation type="submission" date="2023-06" db="EMBL/GenBank/DDBJ databases">
        <authorList>
            <person name="Swenson N.G."/>
            <person name="Wegrzyn J.L."/>
            <person name="Mcevoy S.L."/>
        </authorList>
    </citation>
    <scope>NUCLEOTIDE SEQUENCE</scope>
    <source>
        <strain evidence="10">NS2018</strain>
        <tissue evidence="10">Leaf</tissue>
    </source>
</reference>